<keyword evidence="2" id="KW-0479">Metal-binding</keyword>
<accession>A0ABU1D1W3</accession>
<dbReference type="SUPFAM" id="SSF51197">
    <property type="entry name" value="Clavaminate synthase-like"/>
    <property type="match status" value="1"/>
</dbReference>
<dbReference type="RefSeq" id="WP_347286153.1">
    <property type="nucleotide sequence ID" value="NZ_JAUZQE010000001.1"/>
</dbReference>
<evidence type="ECO:0000256" key="1">
    <source>
        <dbReference type="ARBA" id="ARBA00001961"/>
    </source>
</evidence>
<comment type="caution">
    <text evidence="8">The sequence shown here is derived from an EMBL/GenBank/DDBJ whole genome shotgun (WGS) entry which is preliminary data.</text>
</comment>
<dbReference type="PROSITE" id="PS51471">
    <property type="entry name" value="FE2OG_OXY"/>
    <property type="match status" value="1"/>
</dbReference>
<keyword evidence="9" id="KW-1185">Reference proteome</keyword>
<evidence type="ECO:0000256" key="6">
    <source>
        <dbReference type="ARBA" id="ARBA00023004"/>
    </source>
</evidence>
<reference evidence="8 9" key="1">
    <citation type="submission" date="2023-08" db="EMBL/GenBank/DDBJ databases">
        <title>Alcaligenaceae gen. nov., a novel taxon isolated from the sludge of Yixing Pesticide Factory.</title>
        <authorList>
            <person name="Ruan L."/>
        </authorList>
    </citation>
    <scope>NUCLEOTIDE SEQUENCE [LARGE SCALE GENOMIC DNA]</scope>
    <source>
        <strain evidence="8 9">LG-2</strain>
    </source>
</reference>
<dbReference type="InterPro" id="IPR006620">
    <property type="entry name" value="Pro_4_hyd_alph"/>
</dbReference>
<keyword evidence="3" id="KW-0847">Vitamin C</keyword>
<gene>
    <name evidence="8" type="ORF">Q8947_00240</name>
</gene>
<dbReference type="PANTHER" id="PTHR12907:SF26">
    <property type="entry name" value="HIF PROLYL HYDROXYLASE, ISOFORM C"/>
    <property type="match status" value="1"/>
</dbReference>
<protein>
    <submittedName>
        <fullName evidence="8">2OG-Fe(II) oxygenase</fullName>
    </submittedName>
</protein>
<dbReference type="Pfam" id="PF13640">
    <property type="entry name" value="2OG-FeII_Oxy_3"/>
    <property type="match status" value="1"/>
</dbReference>
<dbReference type="InterPro" id="IPR005123">
    <property type="entry name" value="Oxoglu/Fe-dep_dioxygenase_dom"/>
</dbReference>
<evidence type="ECO:0000256" key="3">
    <source>
        <dbReference type="ARBA" id="ARBA00022896"/>
    </source>
</evidence>
<dbReference type="Gene3D" id="2.60.120.620">
    <property type="entry name" value="q2cbj1_9rhob like domain"/>
    <property type="match status" value="1"/>
</dbReference>
<keyword evidence="4" id="KW-0223">Dioxygenase</keyword>
<feature type="domain" description="Fe2OG dioxygenase" evidence="7">
    <location>
        <begin position="103"/>
        <end position="201"/>
    </location>
</feature>
<evidence type="ECO:0000256" key="2">
    <source>
        <dbReference type="ARBA" id="ARBA00022723"/>
    </source>
</evidence>
<proteinExistence type="predicted"/>
<sequence>MTEREFDALFRDIAEQGLSITDGLLPADLIDGLYREALHAWQAGRFSPARVGHSRQPQRISAIRGDTIMWLDSASGSPAQERFIDWSERLRNALNQNFYLGLQRTEFHYARYDAGRGYARHIDQHRGQPHRRITLILYLTPDRRPDDGGELCLYRPEEPEREWLRVAPERGRLVLFRSELIPHAVLPARRPRWSMTGWFRNDGILLQAA</sequence>
<dbReference type="EMBL" id="JAUZQE010000001">
    <property type="protein sequence ID" value="MDR4124419.1"/>
    <property type="molecule type" value="Genomic_DNA"/>
</dbReference>
<dbReference type="Proteomes" id="UP001232156">
    <property type="component" value="Unassembled WGS sequence"/>
</dbReference>
<dbReference type="InterPro" id="IPR051559">
    <property type="entry name" value="HIF_prolyl_hydroxylases"/>
</dbReference>
<name>A0ABU1D1W3_9BURK</name>
<dbReference type="InterPro" id="IPR044862">
    <property type="entry name" value="Pro_4_hyd_alph_FE2OG_OXY"/>
</dbReference>
<comment type="cofactor">
    <cofactor evidence="1">
        <name>L-ascorbate</name>
        <dbReference type="ChEBI" id="CHEBI:38290"/>
    </cofactor>
</comment>
<evidence type="ECO:0000256" key="5">
    <source>
        <dbReference type="ARBA" id="ARBA00023002"/>
    </source>
</evidence>
<dbReference type="SMART" id="SM00702">
    <property type="entry name" value="P4Hc"/>
    <property type="match status" value="1"/>
</dbReference>
<evidence type="ECO:0000259" key="7">
    <source>
        <dbReference type="PROSITE" id="PS51471"/>
    </source>
</evidence>
<dbReference type="PANTHER" id="PTHR12907">
    <property type="entry name" value="EGL NINE HOMOLOG-RELATED"/>
    <property type="match status" value="1"/>
</dbReference>
<evidence type="ECO:0000256" key="4">
    <source>
        <dbReference type="ARBA" id="ARBA00022964"/>
    </source>
</evidence>
<keyword evidence="5" id="KW-0560">Oxidoreductase</keyword>
<evidence type="ECO:0000313" key="8">
    <source>
        <dbReference type="EMBL" id="MDR4124419.1"/>
    </source>
</evidence>
<evidence type="ECO:0000313" key="9">
    <source>
        <dbReference type="Proteomes" id="UP001232156"/>
    </source>
</evidence>
<keyword evidence="6" id="KW-0408">Iron</keyword>
<organism evidence="8 9">
    <name type="scientific">Yanghanlia caeni</name>
    <dbReference type="NCBI Taxonomy" id="3064283"/>
    <lineage>
        <taxon>Bacteria</taxon>
        <taxon>Pseudomonadati</taxon>
        <taxon>Pseudomonadota</taxon>
        <taxon>Betaproteobacteria</taxon>
        <taxon>Burkholderiales</taxon>
        <taxon>Alcaligenaceae</taxon>
        <taxon>Yanghanlia</taxon>
    </lineage>
</organism>